<evidence type="ECO:0000313" key="2">
    <source>
        <dbReference type="Proteomes" id="UP000024635"/>
    </source>
</evidence>
<proteinExistence type="predicted"/>
<dbReference type="AlphaFoldDB" id="A0A016S5Y1"/>
<evidence type="ECO:0000313" key="1">
    <source>
        <dbReference type="EMBL" id="EYB85772.1"/>
    </source>
</evidence>
<reference evidence="2" key="1">
    <citation type="journal article" date="2015" name="Nat. Genet.">
        <title>The genome and transcriptome of the zoonotic hookworm Ancylostoma ceylanicum identify infection-specific gene families.</title>
        <authorList>
            <person name="Schwarz E.M."/>
            <person name="Hu Y."/>
            <person name="Antoshechkin I."/>
            <person name="Miller M.M."/>
            <person name="Sternberg P.W."/>
            <person name="Aroian R.V."/>
        </authorList>
    </citation>
    <scope>NUCLEOTIDE SEQUENCE</scope>
    <source>
        <strain evidence="2">HY135</strain>
    </source>
</reference>
<protein>
    <submittedName>
        <fullName evidence="1">Uncharacterized protein</fullName>
    </submittedName>
</protein>
<accession>A0A016S5Y1</accession>
<sequence>MRTDSKSLLFVCGSKYTYCTSAPTRLRRVSHSPASRDFGTYVPIIFNKADEADICEARRKRVWSSSAHRAHDLTLSATTTTLVPAMGERHRIPFEGDGCSTPK</sequence>
<dbReference type="EMBL" id="JARK01001627">
    <property type="protein sequence ID" value="EYB85772.1"/>
    <property type="molecule type" value="Genomic_DNA"/>
</dbReference>
<dbReference type="Proteomes" id="UP000024635">
    <property type="component" value="Unassembled WGS sequence"/>
</dbReference>
<name>A0A016S5Y1_9BILA</name>
<organism evidence="1 2">
    <name type="scientific">Ancylostoma ceylanicum</name>
    <dbReference type="NCBI Taxonomy" id="53326"/>
    <lineage>
        <taxon>Eukaryota</taxon>
        <taxon>Metazoa</taxon>
        <taxon>Ecdysozoa</taxon>
        <taxon>Nematoda</taxon>
        <taxon>Chromadorea</taxon>
        <taxon>Rhabditida</taxon>
        <taxon>Rhabditina</taxon>
        <taxon>Rhabditomorpha</taxon>
        <taxon>Strongyloidea</taxon>
        <taxon>Ancylostomatidae</taxon>
        <taxon>Ancylostomatinae</taxon>
        <taxon>Ancylostoma</taxon>
    </lineage>
</organism>
<comment type="caution">
    <text evidence="1">The sequence shown here is derived from an EMBL/GenBank/DDBJ whole genome shotgun (WGS) entry which is preliminary data.</text>
</comment>
<gene>
    <name evidence="1" type="primary">Acey_s0291.g1569</name>
    <name evidence="1" type="ORF">Y032_0291g1569</name>
</gene>
<keyword evidence="2" id="KW-1185">Reference proteome</keyword>